<organism evidence="2 3">
    <name type="scientific">Salinimicrobium oceani</name>
    <dbReference type="NCBI Taxonomy" id="2722702"/>
    <lineage>
        <taxon>Bacteria</taxon>
        <taxon>Pseudomonadati</taxon>
        <taxon>Bacteroidota</taxon>
        <taxon>Flavobacteriia</taxon>
        <taxon>Flavobacteriales</taxon>
        <taxon>Flavobacteriaceae</taxon>
        <taxon>Salinimicrobium</taxon>
    </lineage>
</organism>
<comment type="caution">
    <text evidence="2">The sequence shown here is derived from an EMBL/GenBank/DDBJ whole genome shotgun (WGS) entry which is preliminary data.</text>
</comment>
<name>A0ABX1CZN9_9FLAO</name>
<dbReference type="NCBIfam" id="TIGR04131">
    <property type="entry name" value="Bac_Flav_CTERM"/>
    <property type="match status" value="1"/>
</dbReference>
<dbReference type="InterPro" id="IPR026341">
    <property type="entry name" value="T9SS_type_B"/>
</dbReference>
<evidence type="ECO:0000313" key="2">
    <source>
        <dbReference type="EMBL" id="NJW53721.1"/>
    </source>
</evidence>
<sequence>MEFIIKNIKKDLSKLFWLILLLFSTNFSIEAQTSLNDCSGAIEVCGNGAISSNATGVGQQEIGSNACSSMEHNSLWIKIEITKAGTLGFTLSPTSPNLEVDYDFFIFGPNASCGNLGEAIRCSTTNPLASNQADNLTGMNDQETETSEGPGVDGNSFVRSLDVLPGESYFIVIDRPIGQSPFELEWTGTSTVGGFPFPEGVEVNQPANLVKCGINGTADFNLFDTRDEITSQPQTEIKYFAQLAQAIDNTNELPPLYTSSLPNKTIYARVENLATGCSEIVDFNLIIPEGPAILPTVNYELCDLDNDGLAIFDLLSKKDELFNGLSASNHTLGFFATPEDAENDRKQISSALNTGGGTFYARVEETSGNGCFSISTLSLLLNSPVEMAGFSAKDLRIEIGSKEIKVPVFAGRDYAVNDPNGPYDPGPQLQDLPVGMNTLYVRNASSCEISSLEVLVPEFPPVFSPNNDRINDLWFVSTGNYPVEGHEVRIFDRYGKLLSQFFVNSGNWDGTFNGSELPADDYWFEFSLPENVILRGHFSLVK</sequence>
<gene>
    <name evidence="2" type="ORF">HC175_12400</name>
</gene>
<dbReference type="Pfam" id="PF13585">
    <property type="entry name" value="CHU_C"/>
    <property type="match status" value="1"/>
</dbReference>
<evidence type="ECO:0000313" key="3">
    <source>
        <dbReference type="Proteomes" id="UP000703674"/>
    </source>
</evidence>
<dbReference type="EMBL" id="JAAVJR010000007">
    <property type="protein sequence ID" value="NJW53721.1"/>
    <property type="molecule type" value="Genomic_DNA"/>
</dbReference>
<accession>A0ABX1CZN9</accession>
<protein>
    <submittedName>
        <fullName evidence="2">T9SS type B sorting domain-containing protein</fullName>
    </submittedName>
</protein>
<reference evidence="2 3" key="1">
    <citation type="submission" date="2020-03" db="EMBL/GenBank/DDBJ databases">
        <title>Salinimicrobium sp. nov, isolated from SCS.</title>
        <authorList>
            <person name="Cao W.R."/>
        </authorList>
    </citation>
    <scope>NUCLEOTIDE SEQUENCE [LARGE SCALE GENOMIC DNA]</scope>
    <source>
        <strain evidence="3">J15B91</strain>
    </source>
</reference>
<feature type="region of interest" description="Disordered" evidence="1">
    <location>
        <begin position="131"/>
        <end position="154"/>
    </location>
</feature>
<dbReference type="Proteomes" id="UP000703674">
    <property type="component" value="Unassembled WGS sequence"/>
</dbReference>
<evidence type="ECO:0000256" key="1">
    <source>
        <dbReference type="SAM" id="MobiDB-lite"/>
    </source>
</evidence>
<dbReference type="RefSeq" id="WP_168138823.1">
    <property type="nucleotide sequence ID" value="NZ_JAAVJR010000007.1"/>
</dbReference>
<feature type="compositionally biased region" description="Polar residues" evidence="1">
    <location>
        <begin position="131"/>
        <end position="141"/>
    </location>
</feature>
<keyword evidence="3" id="KW-1185">Reference proteome</keyword>
<proteinExistence type="predicted"/>